<dbReference type="PANTHER" id="PTHR33293:SF1">
    <property type="entry name" value="INSERTION ELEMENT IS1 1 PROTEIN INSB-RELATED"/>
    <property type="match status" value="1"/>
</dbReference>
<dbReference type="PANTHER" id="PTHR33293">
    <property type="entry name" value="INSERTION ELEMENT IS1 1 PROTEIN INSB-RELATED"/>
    <property type="match status" value="1"/>
</dbReference>
<name>A0A9X4MDQ4_9CYAN</name>
<dbReference type="RefSeq" id="WP_009629784.1">
    <property type="nucleotide sequence ID" value="NZ_VBTY01000417.1"/>
</dbReference>
<comment type="caution">
    <text evidence="3">The sequence shown here is derived from an EMBL/GenBank/DDBJ whole genome shotgun (WGS) entry which is preliminary data.</text>
</comment>
<evidence type="ECO:0000259" key="2">
    <source>
        <dbReference type="Pfam" id="PF03811"/>
    </source>
</evidence>
<proteinExistence type="predicted"/>
<feature type="non-terminal residue" evidence="3">
    <location>
        <position position="109"/>
    </location>
</feature>
<gene>
    <name evidence="3" type="ORF">FEV09_23740</name>
</gene>
<dbReference type="Proteomes" id="UP001152872">
    <property type="component" value="Unassembled WGS sequence"/>
</dbReference>
<feature type="domain" description="InsA N-terminal zinc ribbon" evidence="2">
    <location>
        <begin position="10"/>
        <end position="37"/>
    </location>
</feature>
<evidence type="ECO:0000313" key="3">
    <source>
        <dbReference type="EMBL" id="MDG3497537.1"/>
    </source>
</evidence>
<evidence type="ECO:0000256" key="1">
    <source>
        <dbReference type="SAM" id="MobiDB-lite"/>
    </source>
</evidence>
<feature type="compositionally biased region" description="Low complexity" evidence="1">
    <location>
        <begin position="1"/>
        <end position="20"/>
    </location>
</feature>
<dbReference type="GO" id="GO:0006313">
    <property type="term" value="P:DNA transposition"/>
    <property type="evidence" value="ECO:0007669"/>
    <property type="project" value="InterPro"/>
</dbReference>
<dbReference type="InterPro" id="IPR003220">
    <property type="entry name" value="InsA_N_dom_Znf"/>
</dbReference>
<dbReference type="EMBL" id="VBTY01000417">
    <property type="protein sequence ID" value="MDG3497537.1"/>
    <property type="molecule type" value="Genomic_DNA"/>
</dbReference>
<dbReference type="InterPro" id="IPR051354">
    <property type="entry name" value="Transposase_27_IS1"/>
</dbReference>
<evidence type="ECO:0000313" key="4">
    <source>
        <dbReference type="Proteomes" id="UP001152872"/>
    </source>
</evidence>
<dbReference type="AlphaFoldDB" id="A0A9X4MDQ4"/>
<sequence>MSESSPSSPSCPSCQSVSVVKNGSTRHGKQNYKCRDCGRQFVENPQWQRVSERIQDTYDLLERLLLEKIPLAGIARVLKVSEKWLQSYVNHKYENVPQQVEVEPKPNAV</sequence>
<dbReference type="Pfam" id="PF03811">
    <property type="entry name" value="Zn_ribbon_InsA"/>
    <property type="match status" value="1"/>
</dbReference>
<reference evidence="3" key="1">
    <citation type="submission" date="2019-05" db="EMBL/GenBank/DDBJ databases">
        <title>Whole genome sequencing of Pseudanabaena catenata USMAC16.</title>
        <authorList>
            <person name="Khan Z."/>
            <person name="Omar W.M."/>
            <person name="Convey P."/>
            <person name="Merican F."/>
            <person name="Najimudin N."/>
        </authorList>
    </citation>
    <scope>NUCLEOTIDE SEQUENCE</scope>
    <source>
        <strain evidence="3">USMAC16</strain>
    </source>
</reference>
<protein>
    <recommendedName>
        <fullName evidence="2">InsA N-terminal zinc ribbon domain-containing protein</fullName>
    </recommendedName>
</protein>
<organism evidence="3 4">
    <name type="scientific">Pseudanabaena catenata USMAC16</name>
    <dbReference type="NCBI Taxonomy" id="1855837"/>
    <lineage>
        <taxon>Bacteria</taxon>
        <taxon>Bacillati</taxon>
        <taxon>Cyanobacteriota</taxon>
        <taxon>Cyanophyceae</taxon>
        <taxon>Pseudanabaenales</taxon>
        <taxon>Pseudanabaenaceae</taxon>
        <taxon>Pseudanabaena</taxon>
    </lineage>
</organism>
<feature type="region of interest" description="Disordered" evidence="1">
    <location>
        <begin position="1"/>
        <end position="30"/>
    </location>
</feature>
<keyword evidence="4" id="KW-1185">Reference proteome</keyword>
<accession>A0A9X4MDQ4</accession>